<protein>
    <submittedName>
        <fullName evidence="2">Cysteine hydrolase</fullName>
    </submittedName>
</protein>
<dbReference type="EMBL" id="JAMFLX010000060">
    <property type="protein sequence ID" value="MCL6272227.1"/>
    <property type="molecule type" value="Genomic_DNA"/>
</dbReference>
<dbReference type="SUPFAM" id="SSF52499">
    <property type="entry name" value="Isochorismatase-like hydrolases"/>
    <property type="match status" value="1"/>
</dbReference>
<dbReference type="Proteomes" id="UP001203338">
    <property type="component" value="Unassembled WGS sequence"/>
</dbReference>
<feature type="compositionally biased region" description="Basic and acidic residues" evidence="1">
    <location>
        <begin position="43"/>
        <end position="54"/>
    </location>
</feature>
<dbReference type="RefSeq" id="WP_249701915.1">
    <property type="nucleotide sequence ID" value="NZ_JAMFLX010000060.1"/>
</dbReference>
<keyword evidence="2" id="KW-0378">Hydrolase</keyword>
<name>A0ABT0PNB4_9GAMM</name>
<dbReference type="Gene3D" id="3.40.50.850">
    <property type="entry name" value="Isochorismatase-like"/>
    <property type="match status" value="1"/>
</dbReference>
<evidence type="ECO:0000313" key="3">
    <source>
        <dbReference type="Proteomes" id="UP001203338"/>
    </source>
</evidence>
<proteinExistence type="predicted"/>
<keyword evidence="3" id="KW-1185">Reference proteome</keyword>
<reference evidence="2 3" key="1">
    <citation type="submission" date="2022-05" db="EMBL/GenBank/DDBJ databases">
        <authorList>
            <person name="Park J.-S."/>
        </authorList>
    </citation>
    <scope>NUCLEOTIDE SEQUENCE [LARGE SCALE GENOMIC DNA]</scope>
    <source>
        <strain evidence="2 3">2012CJ34-2</strain>
    </source>
</reference>
<dbReference type="GO" id="GO:0016787">
    <property type="term" value="F:hydrolase activity"/>
    <property type="evidence" value="ECO:0007669"/>
    <property type="project" value="UniProtKB-KW"/>
</dbReference>
<evidence type="ECO:0000256" key="1">
    <source>
        <dbReference type="SAM" id="MobiDB-lite"/>
    </source>
</evidence>
<sequence>MFGSIDSYTTEYPDVNSSQADAPDETVAITSPPLTGKPSSHVSEPRKHNRGDYHFNRDLAPEGCKSINPVCKNYVPDVEKEFYSQIDKALNSGLKFTLCLVDVYSIPKAKVINLIEFCKNREIDIINYDYEPIVADGRRTPDEILKVLPEGTPTIIKQTFSIFSAPETHEHLRGVSPDALIIAGEICNCCIAASILGLDQNSIYHDWYGDEFGATQYGYPVYTHKDLILDSGYPDKDLNKIQNKLFYNFQLLQ</sequence>
<feature type="region of interest" description="Disordered" evidence="1">
    <location>
        <begin position="1"/>
        <end position="54"/>
    </location>
</feature>
<accession>A0ABT0PNB4</accession>
<dbReference type="InterPro" id="IPR036380">
    <property type="entry name" value="Isochorismatase-like_sf"/>
</dbReference>
<feature type="compositionally biased region" description="Polar residues" evidence="1">
    <location>
        <begin position="1"/>
        <end position="20"/>
    </location>
</feature>
<evidence type="ECO:0000313" key="2">
    <source>
        <dbReference type="EMBL" id="MCL6272227.1"/>
    </source>
</evidence>
<comment type="caution">
    <text evidence="2">The sequence shown here is derived from an EMBL/GenBank/DDBJ whole genome shotgun (WGS) entry which is preliminary data.</text>
</comment>
<organism evidence="2 3">
    <name type="scientific">Parendozoicomonas callyspongiae</name>
    <dbReference type="NCBI Taxonomy" id="2942213"/>
    <lineage>
        <taxon>Bacteria</taxon>
        <taxon>Pseudomonadati</taxon>
        <taxon>Pseudomonadota</taxon>
        <taxon>Gammaproteobacteria</taxon>
        <taxon>Oceanospirillales</taxon>
        <taxon>Endozoicomonadaceae</taxon>
        <taxon>Parendozoicomonas</taxon>
    </lineage>
</organism>
<gene>
    <name evidence="2" type="ORF">M3P05_20095</name>
</gene>
<feature type="compositionally biased region" description="Polar residues" evidence="1">
    <location>
        <begin position="28"/>
        <end position="42"/>
    </location>
</feature>